<dbReference type="EMBL" id="CM051400">
    <property type="protein sequence ID" value="KAJ4715528.1"/>
    <property type="molecule type" value="Genomic_DNA"/>
</dbReference>
<keyword evidence="2" id="KW-1185">Reference proteome</keyword>
<proteinExistence type="predicted"/>
<dbReference type="Proteomes" id="UP001164539">
    <property type="component" value="Chromosome 7"/>
</dbReference>
<evidence type="ECO:0000313" key="2">
    <source>
        <dbReference type="Proteomes" id="UP001164539"/>
    </source>
</evidence>
<evidence type="ECO:0000313" key="1">
    <source>
        <dbReference type="EMBL" id="KAJ4715528.1"/>
    </source>
</evidence>
<protein>
    <submittedName>
        <fullName evidence="1">Uncharacterized protein</fullName>
    </submittedName>
</protein>
<accession>A0ACC1XWL7</accession>
<gene>
    <name evidence="1" type="ORF">OWV82_013875</name>
</gene>
<sequence>MATDAKRGGTGTPDRKQDAGKNQDHQPSFLENICPCLRSSRGGSRNQDHQQIPEKAIVSEKQQNGVSRQENAYRNGGQSTEKSNPKKIVINRNGQAFEKNLEGDVREEQKGNGSMEFVSRSKEKQSGDVGLRDEIVDHPEKNVGYQEANQILSTKTFGSNLLSNEPKRANHPTQAASSLETRQLGSQEQQKIEPSRKTVSSPQARQLLWKEHQKGDVRQESNYGSSTVRKLDSPMKNSGNLKQAGFVLPKEQVVQESINRESNSTDTNAAKVTNRRSGHPLEDQPKGVLNQQTIGGTEKAGLSFWKGKQRDVFGQESMRKDDKYEDNSSLEQVGKLLEEEQQNGGVRQERINKEDMKTRQNHTDINTSSIGHASKEQQKVVLKQDYSNESRRDTRQESNKNLPLVAQDKPRFPTTEHLQAGKHQHRKDNFVFST</sequence>
<name>A0ACC1XWL7_MELAZ</name>
<reference evidence="1 2" key="1">
    <citation type="journal article" date="2023" name="Science">
        <title>Complex scaffold remodeling in plant triterpene biosynthesis.</title>
        <authorList>
            <person name="De La Pena R."/>
            <person name="Hodgson H."/>
            <person name="Liu J.C."/>
            <person name="Stephenson M.J."/>
            <person name="Martin A.C."/>
            <person name="Owen C."/>
            <person name="Harkess A."/>
            <person name="Leebens-Mack J."/>
            <person name="Jimenez L.E."/>
            <person name="Osbourn A."/>
            <person name="Sattely E.S."/>
        </authorList>
    </citation>
    <scope>NUCLEOTIDE SEQUENCE [LARGE SCALE GENOMIC DNA]</scope>
    <source>
        <strain evidence="2">cv. JPN11</strain>
        <tissue evidence="1">Leaf</tissue>
    </source>
</reference>
<organism evidence="1 2">
    <name type="scientific">Melia azedarach</name>
    <name type="common">Chinaberry tree</name>
    <dbReference type="NCBI Taxonomy" id="155640"/>
    <lineage>
        <taxon>Eukaryota</taxon>
        <taxon>Viridiplantae</taxon>
        <taxon>Streptophyta</taxon>
        <taxon>Embryophyta</taxon>
        <taxon>Tracheophyta</taxon>
        <taxon>Spermatophyta</taxon>
        <taxon>Magnoliopsida</taxon>
        <taxon>eudicotyledons</taxon>
        <taxon>Gunneridae</taxon>
        <taxon>Pentapetalae</taxon>
        <taxon>rosids</taxon>
        <taxon>malvids</taxon>
        <taxon>Sapindales</taxon>
        <taxon>Meliaceae</taxon>
        <taxon>Melia</taxon>
    </lineage>
</organism>
<comment type="caution">
    <text evidence="1">The sequence shown here is derived from an EMBL/GenBank/DDBJ whole genome shotgun (WGS) entry which is preliminary data.</text>
</comment>